<comment type="caution">
    <text evidence="1">The sequence shown here is derived from an EMBL/GenBank/DDBJ whole genome shotgun (WGS) entry which is preliminary data.</text>
</comment>
<gene>
    <name evidence="1" type="ORF">A3B37_03300</name>
</gene>
<dbReference type="InterPro" id="IPR003724">
    <property type="entry name" value="CblAdoTrfase_CobA"/>
</dbReference>
<sequence length="183" mass="19915">MIIVNTGNGKGKTTAALGQALRSVGEGKKVLMVQFIKGPWKSGEDDVQVIQGSPSNSSGPSSGVFELRKMGRGFVGILGDQLPREEHERAAREALAYARTEMESGKWDIVILDEVNNAVALGLISKEDVLAFASDAKQQLEHVILTGRDAPKELIDIADLVTEMRDVKHPYEKGVKARRGLEY</sequence>
<dbReference type="GO" id="GO:0005524">
    <property type="term" value="F:ATP binding"/>
    <property type="evidence" value="ECO:0007669"/>
    <property type="project" value="InterPro"/>
</dbReference>
<evidence type="ECO:0000313" key="1">
    <source>
        <dbReference type="EMBL" id="OHA08232.1"/>
    </source>
</evidence>
<dbReference type="GO" id="GO:0009236">
    <property type="term" value="P:cobalamin biosynthetic process"/>
    <property type="evidence" value="ECO:0007669"/>
    <property type="project" value="InterPro"/>
</dbReference>
<dbReference type="SUPFAM" id="SSF52540">
    <property type="entry name" value="P-loop containing nucleoside triphosphate hydrolases"/>
    <property type="match status" value="1"/>
</dbReference>
<evidence type="ECO:0000313" key="2">
    <source>
        <dbReference type="Proteomes" id="UP000176705"/>
    </source>
</evidence>
<proteinExistence type="predicted"/>
<dbReference type="NCBIfam" id="TIGR00708">
    <property type="entry name" value="cobA"/>
    <property type="match status" value="1"/>
</dbReference>
<dbReference type="PANTHER" id="PTHR46638">
    <property type="entry name" value="CORRINOID ADENOSYLTRANSFERASE"/>
    <property type="match status" value="1"/>
</dbReference>
<organism evidence="1 2">
    <name type="scientific">Candidatus Sungbacteria bacterium RIFCSPLOWO2_01_FULL_59_16</name>
    <dbReference type="NCBI Taxonomy" id="1802280"/>
    <lineage>
        <taxon>Bacteria</taxon>
        <taxon>Candidatus Sungiibacteriota</taxon>
    </lineage>
</organism>
<dbReference type="PIRSF" id="PIRSF015617">
    <property type="entry name" value="Adensltrnsf_CobA"/>
    <property type="match status" value="1"/>
</dbReference>
<dbReference type="Pfam" id="PF02572">
    <property type="entry name" value="CobA_CobO_BtuR"/>
    <property type="match status" value="1"/>
</dbReference>
<dbReference type="AlphaFoldDB" id="A0A1G2LBQ4"/>
<dbReference type="EMBL" id="MHQS01000021">
    <property type="protein sequence ID" value="OHA08232.1"/>
    <property type="molecule type" value="Genomic_DNA"/>
</dbReference>
<dbReference type="Proteomes" id="UP000176705">
    <property type="component" value="Unassembled WGS sequence"/>
</dbReference>
<accession>A0A1G2LBQ4</accession>
<dbReference type="STRING" id="1802280.A3B37_03300"/>
<dbReference type="Gene3D" id="3.40.50.300">
    <property type="entry name" value="P-loop containing nucleotide triphosphate hydrolases"/>
    <property type="match status" value="1"/>
</dbReference>
<name>A0A1G2LBQ4_9BACT</name>
<keyword evidence="1" id="KW-0808">Transferase</keyword>
<dbReference type="CDD" id="cd00561">
    <property type="entry name" value="CobA_ACA"/>
    <property type="match status" value="1"/>
</dbReference>
<protein>
    <submittedName>
        <fullName evidence="1">Cob(I)yrinic acid a,c-diamide adenosyltransferase</fullName>
    </submittedName>
</protein>
<dbReference type="NCBIfam" id="NF004637">
    <property type="entry name" value="PRK05986.1"/>
    <property type="match status" value="1"/>
</dbReference>
<dbReference type="PANTHER" id="PTHR46638:SF1">
    <property type="entry name" value="CORRINOID ADENOSYLTRANSFERASE"/>
    <property type="match status" value="1"/>
</dbReference>
<dbReference type="InterPro" id="IPR027417">
    <property type="entry name" value="P-loop_NTPase"/>
</dbReference>
<reference evidence="1 2" key="1">
    <citation type="journal article" date="2016" name="Nat. Commun.">
        <title>Thousands of microbial genomes shed light on interconnected biogeochemical processes in an aquifer system.</title>
        <authorList>
            <person name="Anantharaman K."/>
            <person name="Brown C.T."/>
            <person name="Hug L.A."/>
            <person name="Sharon I."/>
            <person name="Castelle C.J."/>
            <person name="Probst A.J."/>
            <person name="Thomas B.C."/>
            <person name="Singh A."/>
            <person name="Wilkins M.J."/>
            <person name="Karaoz U."/>
            <person name="Brodie E.L."/>
            <person name="Williams K.H."/>
            <person name="Hubbard S.S."/>
            <person name="Banfield J.F."/>
        </authorList>
    </citation>
    <scope>NUCLEOTIDE SEQUENCE [LARGE SCALE GENOMIC DNA]</scope>
</reference>
<dbReference type="GO" id="GO:0008817">
    <property type="term" value="F:corrinoid adenosyltransferase activity"/>
    <property type="evidence" value="ECO:0007669"/>
    <property type="project" value="InterPro"/>
</dbReference>